<keyword evidence="1" id="KW-0812">Transmembrane</keyword>
<organism evidence="2 3">
    <name type="scientific">Moorena producens PAL-8-15-08-1</name>
    <dbReference type="NCBI Taxonomy" id="1458985"/>
    <lineage>
        <taxon>Bacteria</taxon>
        <taxon>Bacillati</taxon>
        <taxon>Cyanobacteriota</taxon>
        <taxon>Cyanophyceae</taxon>
        <taxon>Coleofasciculales</taxon>
        <taxon>Coleofasciculaceae</taxon>
        <taxon>Moorena</taxon>
    </lineage>
</organism>
<dbReference type="EMBL" id="CP017599">
    <property type="protein sequence ID" value="AOW99933.1"/>
    <property type="molecule type" value="Genomic_DNA"/>
</dbReference>
<keyword evidence="1" id="KW-0472">Membrane</keyword>
<reference evidence="3" key="1">
    <citation type="submission" date="2016-10" db="EMBL/GenBank/DDBJ databases">
        <title>Comparative genomics uncovers the prolific and rare metabolic potential of the cyanobacterial genus Moorea.</title>
        <authorList>
            <person name="Leao T."/>
            <person name="Castelao G."/>
            <person name="Korobeynikov A."/>
            <person name="Monroe E.A."/>
            <person name="Podell S."/>
            <person name="Glukhov E."/>
            <person name="Allen E."/>
            <person name="Gerwick W.H."/>
            <person name="Gerwick L."/>
        </authorList>
    </citation>
    <scope>NUCLEOTIDE SEQUENCE [LARGE SCALE GENOMIC DNA]</scope>
    <source>
        <strain evidence="3">PAL-8-15-08-1</strain>
    </source>
</reference>
<feature type="transmembrane region" description="Helical" evidence="1">
    <location>
        <begin position="28"/>
        <end position="46"/>
    </location>
</feature>
<dbReference type="STRING" id="1458985.BJP34_11140"/>
<keyword evidence="1" id="KW-1133">Transmembrane helix</keyword>
<name>A0A1D8TQT3_9CYAN</name>
<dbReference type="RefSeq" id="WP_070392407.1">
    <property type="nucleotide sequence ID" value="NZ_CP017599.1"/>
</dbReference>
<feature type="transmembrane region" description="Helical" evidence="1">
    <location>
        <begin position="52"/>
        <end position="76"/>
    </location>
</feature>
<dbReference type="AlphaFoldDB" id="A0A1D8TQT3"/>
<sequence length="123" mass="13392">MKNLVHDQPNSLPEGNIKRHQQISIKPLLSIIPVLGVFAVVAKSFVKLGFDLPYSLLLPFAYSLLLPVAYCLFPLLPVPCSLCNSSKTLPFASCLLPVAHCLFPLLPTPCSLFPIPFPIAAKP</sequence>
<evidence type="ECO:0000256" key="1">
    <source>
        <dbReference type="SAM" id="Phobius"/>
    </source>
</evidence>
<evidence type="ECO:0000313" key="3">
    <source>
        <dbReference type="Proteomes" id="UP000177870"/>
    </source>
</evidence>
<protein>
    <submittedName>
        <fullName evidence="2">Uncharacterized protein</fullName>
    </submittedName>
</protein>
<dbReference type="Proteomes" id="UP000177870">
    <property type="component" value="Chromosome"/>
</dbReference>
<proteinExistence type="predicted"/>
<evidence type="ECO:0000313" key="2">
    <source>
        <dbReference type="EMBL" id="AOW99933.1"/>
    </source>
</evidence>
<gene>
    <name evidence="2" type="ORF">BJP34_11140</name>
</gene>
<accession>A0A1D8TQT3</accession>
<dbReference type="KEGG" id="mpro:BJP34_11140"/>